<keyword evidence="4" id="KW-1185">Reference proteome</keyword>
<dbReference type="Pfam" id="PF00009">
    <property type="entry name" value="GTP_EFTU"/>
    <property type="match status" value="1"/>
</dbReference>
<evidence type="ECO:0000313" key="3">
    <source>
        <dbReference type="EMBL" id="CAI5739861.1"/>
    </source>
</evidence>
<dbReference type="EMBL" id="CANTFL010001431">
    <property type="protein sequence ID" value="CAI5739861.1"/>
    <property type="molecule type" value="Genomic_DNA"/>
</dbReference>
<evidence type="ECO:0000259" key="2">
    <source>
        <dbReference type="PROSITE" id="PS51722"/>
    </source>
</evidence>
<organism evidence="3 4">
    <name type="scientific">Hyaloperonospora brassicae</name>
    <name type="common">Brassica downy mildew</name>
    <name type="synonym">Peronospora brassicae</name>
    <dbReference type="NCBI Taxonomy" id="162125"/>
    <lineage>
        <taxon>Eukaryota</taxon>
        <taxon>Sar</taxon>
        <taxon>Stramenopiles</taxon>
        <taxon>Oomycota</taxon>
        <taxon>Peronosporomycetes</taxon>
        <taxon>Peronosporales</taxon>
        <taxon>Peronosporaceae</taxon>
        <taxon>Hyaloperonospora</taxon>
    </lineage>
</organism>
<dbReference type="Gene3D" id="3.40.50.300">
    <property type="entry name" value="P-loop containing nucleotide triphosphate hydrolases"/>
    <property type="match status" value="1"/>
</dbReference>
<dbReference type="PANTHER" id="PTHR43721:SF9">
    <property type="entry name" value="GTP-BINDING PROTEIN 1"/>
    <property type="match status" value="1"/>
</dbReference>
<dbReference type="GO" id="GO:0003924">
    <property type="term" value="F:GTPase activity"/>
    <property type="evidence" value="ECO:0007669"/>
    <property type="project" value="InterPro"/>
</dbReference>
<dbReference type="Gene3D" id="2.40.30.10">
    <property type="entry name" value="Translation factors"/>
    <property type="match status" value="1"/>
</dbReference>
<dbReference type="GO" id="GO:0005525">
    <property type="term" value="F:GTP binding"/>
    <property type="evidence" value="ECO:0007669"/>
    <property type="project" value="InterPro"/>
</dbReference>
<dbReference type="GO" id="GO:0003746">
    <property type="term" value="F:translation elongation factor activity"/>
    <property type="evidence" value="ECO:0007669"/>
    <property type="project" value="TreeGrafter"/>
</dbReference>
<proteinExistence type="predicted"/>
<dbReference type="PROSITE" id="PS51722">
    <property type="entry name" value="G_TR_2"/>
    <property type="match status" value="1"/>
</dbReference>
<reference evidence="3" key="1">
    <citation type="submission" date="2022-12" db="EMBL/GenBank/DDBJ databases">
        <authorList>
            <person name="Webb A."/>
        </authorList>
    </citation>
    <scope>NUCLEOTIDE SEQUENCE</scope>
    <source>
        <strain evidence="3">Hp1</strain>
    </source>
</reference>
<accession>A0AAV0USF8</accession>
<sequence length="574" mass="62892">MADLVQPDVGFAALRRQVRDKFLCATGSSNGTVPDRLPEEVEEGNVEYKQQLLELTPDRLRQLTTQMHWRLNEGGGTAFYELGVRDNGEVLGLPETALLRSLQALARMCHVVRAQMSLSRFRDGREAGLMAARIQITRVLEHNVSKRLRIPVIGDFESGKSTLVGVLLSGCLDDGTGLARMQVCRHRHELENGCTSSVSEHTIAVAADGTFRCMDTFDTCDFGDSGNEEVESRTVGRHDRLITLSDLAGHKKYLKSTASGLAGHFSDYAMLVVDAVRGVRDMTREHVKIAAALNVAIFVVITKTDRVAGERIQQVLVEVVQKDLMKLTSTSIVPVFQVSSVTGSGLDVLQGHLAMLEPKYVWSAKTPAEFQVSQAYDIEDSGTVVTGLVRAGTFCVGERMLLGPDTDGQFCDVTVGNIEVRHKAAQRLSAGDTGAVLIRFFSGAQPAHSIRKGTILVHPSVQPLATRQFDAEVHFLPDARTFRENFQAVIHTGHVRQMAKIIRLGISKSAVPDVSISPLPSMSIPVSTICRFEFMYWPEYIRPDLPLVLCEGSAQAVGRVVRTLPCYSVSAVHI</sequence>
<dbReference type="SUPFAM" id="SSF52540">
    <property type="entry name" value="P-loop containing nucleoside triphosphate hydrolases"/>
    <property type="match status" value="1"/>
</dbReference>
<dbReference type="AlphaFoldDB" id="A0AAV0USF8"/>
<dbReference type="PANTHER" id="PTHR43721">
    <property type="entry name" value="ELONGATION FACTOR TU-RELATED"/>
    <property type="match status" value="1"/>
</dbReference>
<gene>
    <name evidence="3" type="ORF">HBR001_LOCUS7967</name>
</gene>
<dbReference type="SUPFAM" id="SSF50447">
    <property type="entry name" value="Translation proteins"/>
    <property type="match status" value="1"/>
</dbReference>
<name>A0AAV0USF8_HYABA</name>
<dbReference type="InterPro" id="IPR027417">
    <property type="entry name" value="P-loop_NTPase"/>
</dbReference>
<dbReference type="InterPro" id="IPR050055">
    <property type="entry name" value="EF-Tu_GTPase"/>
</dbReference>
<dbReference type="Proteomes" id="UP001162031">
    <property type="component" value="Unassembled WGS sequence"/>
</dbReference>
<feature type="domain" description="Tr-type G" evidence="2">
    <location>
        <begin position="145"/>
        <end position="361"/>
    </location>
</feature>
<comment type="caution">
    <text evidence="3">The sequence shown here is derived from an EMBL/GenBank/DDBJ whole genome shotgun (WGS) entry which is preliminary data.</text>
</comment>
<evidence type="ECO:0000256" key="1">
    <source>
        <dbReference type="ARBA" id="ARBA00021392"/>
    </source>
</evidence>
<dbReference type="InterPro" id="IPR000795">
    <property type="entry name" value="T_Tr_GTP-bd_dom"/>
</dbReference>
<dbReference type="InterPro" id="IPR009000">
    <property type="entry name" value="Transl_B-barrel_sf"/>
</dbReference>
<evidence type="ECO:0000313" key="4">
    <source>
        <dbReference type="Proteomes" id="UP001162031"/>
    </source>
</evidence>
<protein>
    <recommendedName>
        <fullName evidence="1">Elongation factor Tu, chloroplastic</fullName>
    </recommendedName>
</protein>